<name>A0A0F9F7V0_9ZZZZ</name>
<dbReference type="AlphaFoldDB" id="A0A0F9F7V0"/>
<comment type="caution">
    <text evidence="1">The sequence shown here is derived from an EMBL/GenBank/DDBJ whole genome shotgun (WGS) entry which is preliminary data.</text>
</comment>
<organism evidence="1">
    <name type="scientific">marine sediment metagenome</name>
    <dbReference type="NCBI Taxonomy" id="412755"/>
    <lineage>
        <taxon>unclassified sequences</taxon>
        <taxon>metagenomes</taxon>
        <taxon>ecological metagenomes</taxon>
    </lineage>
</organism>
<accession>A0A0F9F7V0</accession>
<sequence>MLTEDERTALATWSASKVVLVLGTRVGAAQAVLWTARRVVVVDSDPEAVIPEGFTNCMFLRRLPDARVDAFDLAFIDTAHATIQHESGVVAAIAACKQQKVPQLIITDVNLRPVRGAINFYGLVEMTAYRIRGLAMYGWPKEKE</sequence>
<gene>
    <name evidence="1" type="ORF">LCGC14_2276960</name>
</gene>
<dbReference type="EMBL" id="LAZR01031601">
    <property type="protein sequence ID" value="KKL53285.1"/>
    <property type="molecule type" value="Genomic_DNA"/>
</dbReference>
<evidence type="ECO:0000313" key="1">
    <source>
        <dbReference type="EMBL" id="KKL53285.1"/>
    </source>
</evidence>
<protein>
    <submittedName>
        <fullName evidence="1">Uncharacterized protein</fullName>
    </submittedName>
</protein>
<proteinExistence type="predicted"/>
<reference evidence="1" key="1">
    <citation type="journal article" date="2015" name="Nature">
        <title>Complex archaea that bridge the gap between prokaryotes and eukaryotes.</title>
        <authorList>
            <person name="Spang A."/>
            <person name="Saw J.H."/>
            <person name="Jorgensen S.L."/>
            <person name="Zaremba-Niedzwiedzka K."/>
            <person name="Martijn J."/>
            <person name="Lind A.E."/>
            <person name="van Eijk R."/>
            <person name="Schleper C."/>
            <person name="Guy L."/>
            <person name="Ettema T.J."/>
        </authorList>
    </citation>
    <scope>NUCLEOTIDE SEQUENCE</scope>
</reference>